<evidence type="ECO:0000313" key="3">
    <source>
        <dbReference type="EMBL" id="KAF7187703.1"/>
    </source>
</evidence>
<accession>A0A8H6RAZ4</accession>
<comment type="caution">
    <text evidence="3">The sequence shown here is derived from an EMBL/GenBank/DDBJ whole genome shotgun (WGS) entry which is preliminary data.</text>
</comment>
<dbReference type="Proteomes" id="UP000660729">
    <property type="component" value="Unassembled WGS sequence"/>
</dbReference>
<feature type="chain" id="PRO_5034017525" description="Extracellular membrane protein CFEM domain-containing protein" evidence="2">
    <location>
        <begin position="25"/>
        <end position="350"/>
    </location>
</feature>
<protein>
    <recommendedName>
        <fullName evidence="5">Extracellular membrane protein CFEM domain-containing protein</fullName>
    </recommendedName>
</protein>
<evidence type="ECO:0000313" key="4">
    <source>
        <dbReference type="Proteomes" id="UP000660729"/>
    </source>
</evidence>
<dbReference type="EMBL" id="JABCIY010000224">
    <property type="protein sequence ID" value="KAF7187703.1"/>
    <property type="molecule type" value="Genomic_DNA"/>
</dbReference>
<evidence type="ECO:0008006" key="5">
    <source>
        <dbReference type="Google" id="ProtNLM"/>
    </source>
</evidence>
<evidence type="ECO:0000256" key="1">
    <source>
        <dbReference type="SAM" id="MobiDB-lite"/>
    </source>
</evidence>
<organism evidence="3 4">
    <name type="scientific">Pseudocercospora fuligena</name>
    <dbReference type="NCBI Taxonomy" id="685502"/>
    <lineage>
        <taxon>Eukaryota</taxon>
        <taxon>Fungi</taxon>
        <taxon>Dikarya</taxon>
        <taxon>Ascomycota</taxon>
        <taxon>Pezizomycotina</taxon>
        <taxon>Dothideomycetes</taxon>
        <taxon>Dothideomycetidae</taxon>
        <taxon>Mycosphaerellales</taxon>
        <taxon>Mycosphaerellaceae</taxon>
        <taxon>Pseudocercospora</taxon>
    </lineage>
</organism>
<dbReference type="AlphaFoldDB" id="A0A8H6RAZ4"/>
<keyword evidence="2" id="KW-0732">Signal</keyword>
<gene>
    <name evidence="3" type="ORF">HII31_11042</name>
</gene>
<evidence type="ECO:0000256" key="2">
    <source>
        <dbReference type="SAM" id="SignalP"/>
    </source>
</evidence>
<dbReference type="OrthoDB" id="3648828at2759"/>
<feature type="compositionally biased region" description="Low complexity" evidence="1">
    <location>
        <begin position="293"/>
        <end position="304"/>
    </location>
</feature>
<reference evidence="3" key="1">
    <citation type="submission" date="2020-04" db="EMBL/GenBank/DDBJ databases">
        <title>Draft genome resource of the tomato pathogen Pseudocercospora fuligena.</title>
        <authorList>
            <person name="Zaccaron A."/>
        </authorList>
    </citation>
    <scope>NUCLEOTIDE SEQUENCE</scope>
    <source>
        <strain evidence="3">PF001</strain>
    </source>
</reference>
<feature type="signal peptide" evidence="2">
    <location>
        <begin position="1"/>
        <end position="24"/>
    </location>
</feature>
<feature type="region of interest" description="Disordered" evidence="1">
    <location>
        <begin position="280"/>
        <end position="322"/>
    </location>
</feature>
<proteinExistence type="predicted"/>
<sequence length="350" mass="36725">MRAITITTAALSLIAAVFAPGVDADKRECALCLVEAGGLSGCEAEAHGVPTMSCLCNYPGYSTYKLCNSRCEGPNGWPEKAPSYVCKNYTTNASSEIFTTTSTTTDDKKIVDRAASATEVSHVLPKTAPELGSQRLAATTQSHPTIEVTLSGRQAAAQSSTPTITLDESEAYSMGLITYVSITGTGPHMYSTLTGSPNGTIEARSKVTQGPYHFCGVPGGACPNREGDILPTSHPVPTIEARSKVTHGPYVFCGVPGAPCGGKVNDILPTSHPVPTILTKRHEGHNDTAARWSNTTDTDFNSTSRPGGQPPTGAAAESKGRKLDSNREKVWLIAVLTAGVVAFAQLKRSL</sequence>
<name>A0A8H6RAZ4_9PEZI</name>
<keyword evidence="4" id="KW-1185">Reference proteome</keyword>